<gene>
    <name evidence="1" type="ORF">ABS642_08200</name>
</gene>
<dbReference type="RefSeq" id="WP_282214175.1">
    <property type="nucleotide sequence ID" value="NZ_CP158357.1"/>
</dbReference>
<accession>A0AAU7W082</accession>
<organism evidence="1">
    <name type="scientific">Microbacterium sp. A8/3-1</name>
    <dbReference type="NCBI Taxonomy" id="3160749"/>
    <lineage>
        <taxon>Bacteria</taxon>
        <taxon>Bacillati</taxon>
        <taxon>Actinomycetota</taxon>
        <taxon>Actinomycetes</taxon>
        <taxon>Micrococcales</taxon>
        <taxon>Microbacteriaceae</taxon>
        <taxon>Microbacterium</taxon>
    </lineage>
</organism>
<name>A0AAU7W082_9MICO</name>
<protein>
    <submittedName>
        <fullName evidence="1">Uncharacterized protein</fullName>
    </submittedName>
</protein>
<dbReference type="AlphaFoldDB" id="A0AAU7W082"/>
<dbReference type="EMBL" id="CP158357">
    <property type="protein sequence ID" value="XBX80056.1"/>
    <property type="molecule type" value="Genomic_DNA"/>
</dbReference>
<reference evidence="1" key="1">
    <citation type="submission" date="2024-06" db="EMBL/GenBank/DDBJ databases">
        <title>Draft genome sequence of Microbacterium sp. strain A8/3-1, isolated from Oxytropis tragacanthoides Fisch. ex DC. Root nodules in the Altai region of Russia.</title>
        <authorList>
            <person name="Sazanova A."/>
            <person name="Guro P."/>
            <person name="Kuznetsova I."/>
            <person name="Belimov A."/>
            <person name="Safronova V."/>
        </authorList>
    </citation>
    <scope>NUCLEOTIDE SEQUENCE</scope>
    <source>
        <strain evidence="1">A8/3-1</strain>
    </source>
</reference>
<sequence length="80" mass="9183">MEHQMIAALVQAERRTTSRDPHTQRRLDAMRARDRVFAARAREEWRARVRAKVARGIRRLAEAVEPPPRPVTASSVPDPC</sequence>
<evidence type="ECO:0000313" key="1">
    <source>
        <dbReference type="EMBL" id="XBX80056.1"/>
    </source>
</evidence>
<proteinExistence type="predicted"/>